<comment type="caution">
    <text evidence="1">The sequence shown here is derived from an EMBL/GenBank/DDBJ whole genome shotgun (WGS) entry which is preliminary data.</text>
</comment>
<organism evidence="1 2">
    <name type="scientific">Euroglyphus maynei</name>
    <name type="common">Mayne's house dust mite</name>
    <dbReference type="NCBI Taxonomy" id="6958"/>
    <lineage>
        <taxon>Eukaryota</taxon>
        <taxon>Metazoa</taxon>
        <taxon>Ecdysozoa</taxon>
        <taxon>Arthropoda</taxon>
        <taxon>Chelicerata</taxon>
        <taxon>Arachnida</taxon>
        <taxon>Acari</taxon>
        <taxon>Acariformes</taxon>
        <taxon>Sarcoptiformes</taxon>
        <taxon>Astigmata</taxon>
        <taxon>Psoroptidia</taxon>
        <taxon>Analgoidea</taxon>
        <taxon>Pyroglyphidae</taxon>
        <taxon>Pyroglyphinae</taxon>
        <taxon>Euroglyphus</taxon>
    </lineage>
</organism>
<proteinExistence type="predicted"/>
<reference evidence="1 2" key="1">
    <citation type="submission" date="2017-03" db="EMBL/GenBank/DDBJ databases">
        <title>Genome Survey of Euroglyphus maynei.</title>
        <authorList>
            <person name="Arlian L.G."/>
            <person name="Morgan M.S."/>
            <person name="Rider S.D."/>
        </authorList>
    </citation>
    <scope>NUCLEOTIDE SEQUENCE [LARGE SCALE GENOMIC DNA]</scope>
    <source>
        <strain evidence="1">Arlian Lab</strain>
        <tissue evidence="1">Whole body</tissue>
    </source>
</reference>
<dbReference type="AlphaFoldDB" id="A0A1Y3BMB1"/>
<accession>A0A1Y3BMB1</accession>
<dbReference type="Proteomes" id="UP000194236">
    <property type="component" value="Unassembled WGS sequence"/>
</dbReference>
<evidence type="ECO:0000313" key="1">
    <source>
        <dbReference type="EMBL" id="OTF80736.1"/>
    </source>
</evidence>
<sequence length="73" mass="8043">MAHGKPRPNRMAKIFEAIAAHIPMEAWPVFLMTIIDVTRSGTADPAAKMVIPEMVDGIPIISPEKISKIITLY</sequence>
<gene>
    <name evidence="1" type="ORF">BLA29_011899</name>
</gene>
<keyword evidence="2" id="KW-1185">Reference proteome</keyword>
<evidence type="ECO:0000313" key="2">
    <source>
        <dbReference type="Proteomes" id="UP000194236"/>
    </source>
</evidence>
<protein>
    <submittedName>
        <fullName evidence="1">Uncharacterized protein</fullName>
    </submittedName>
</protein>
<name>A0A1Y3BMB1_EURMA</name>
<dbReference type="EMBL" id="MUJZ01016805">
    <property type="protein sequence ID" value="OTF80736.1"/>
    <property type="molecule type" value="Genomic_DNA"/>
</dbReference>